<dbReference type="GO" id="GO:0046872">
    <property type="term" value="F:metal ion binding"/>
    <property type="evidence" value="ECO:0007669"/>
    <property type="project" value="UniProtKB-KW"/>
</dbReference>
<dbReference type="PANTHER" id="PTHR35848:SF6">
    <property type="entry name" value="CUPIN TYPE-2 DOMAIN-CONTAINING PROTEIN"/>
    <property type="match status" value="1"/>
</dbReference>
<gene>
    <name evidence="3" type="ORF">H9865_07155</name>
</gene>
<dbReference type="InterPro" id="IPR011051">
    <property type="entry name" value="RmlC_Cupin_sf"/>
</dbReference>
<evidence type="ECO:0000256" key="1">
    <source>
        <dbReference type="ARBA" id="ARBA00022723"/>
    </source>
</evidence>
<evidence type="ECO:0000259" key="2">
    <source>
        <dbReference type="Pfam" id="PF07883"/>
    </source>
</evidence>
<proteinExistence type="predicted"/>
<protein>
    <submittedName>
        <fullName evidence="3">Cupin domain-containing protein</fullName>
    </submittedName>
</protein>
<reference evidence="3" key="1">
    <citation type="journal article" date="2021" name="PeerJ">
        <title>Extensive microbial diversity within the chicken gut microbiome revealed by metagenomics and culture.</title>
        <authorList>
            <person name="Gilroy R."/>
            <person name="Ravi A."/>
            <person name="Getino M."/>
            <person name="Pursley I."/>
            <person name="Horton D.L."/>
            <person name="Alikhan N.F."/>
            <person name="Baker D."/>
            <person name="Gharbi K."/>
            <person name="Hall N."/>
            <person name="Watson M."/>
            <person name="Adriaenssens E.M."/>
            <person name="Foster-Nyarko E."/>
            <person name="Jarju S."/>
            <person name="Secka A."/>
            <person name="Antonio M."/>
            <person name="Oren A."/>
            <person name="Chaudhuri R.R."/>
            <person name="La Ragione R."/>
            <person name="Hildebrand F."/>
            <person name="Pallen M.J."/>
        </authorList>
    </citation>
    <scope>NUCLEOTIDE SEQUENCE</scope>
    <source>
        <strain evidence="3">2239</strain>
    </source>
</reference>
<accession>A0A9D1V4Z0</accession>
<reference evidence="3" key="2">
    <citation type="submission" date="2021-04" db="EMBL/GenBank/DDBJ databases">
        <authorList>
            <person name="Gilroy R."/>
        </authorList>
    </citation>
    <scope>NUCLEOTIDE SEQUENCE</scope>
    <source>
        <strain evidence="3">2239</strain>
    </source>
</reference>
<dbReference type="Pfam" id="PF07883">
    <property type="entry name" value="Cupin_2"/>
    <property type="match status" value="1"/>
</dbReference>
<dbReference type="Proteomes" id="UP000824193">
    <property type="component" value="Unassembled WGS sequence"/>
</dbReference>
<comment type="caution">
    <text evidence="3">The sequence shown here is derived from an EMBL/GenBank/DDBJ whole genome shotgun (WGS) entry which is preliminary data.</text>
</comment>
<name>A0A9D1V4Z0_9FIRM</name>
<dbReference type="CDD" id="cd02221">
    <property type="entry name" value="cupin_TM1287-like"/>
    <property type="match status" value="1"/>
</dbReference>
<organism evidence="3 4">
    <name type="scientific">Candidatus Allofournierella pullicola</name>
    <dbReference type="NCBI Taxonomy" id="2838596"/>
    <lineage>
        <taxon>Bacteria</taxon>
        <taxon>Bacillati</taxon>
        <taxon>Bacillota</taxon>
        <taxon>Clostridia</taxon>
        <taxon>Eubacteriales</taxon>
        <taxon>Oscillospiraceae</taxon>
        <taxon>Allofournierella</taxon>
    </lineage>
</organism>
<dbReference type="Gene3D" id="2.60.120.10">
    <property type="entry name" value="Jelly Rolls"/>
    <property type="match status" value="1"/>
</dbReference>
<dbReference type="PANTHER" id="PTHR35848">
    <property type="entry name" value="OXALATE-BINDING PROTEIN"/>
    <property type="match status" value="1"/>
</dbReference>
<dbReference type="SUPFAM" id="SSF51182">
    <property type="entry name" value="RmlC-like cupins"/>
    <property type="match status" value="1"/>
</dbReference>
<dbReference type="AlphaFoldDB" id="A0A9D1V4Z0"/>
<dbReference type="InterPro" id="IPR013096">
    <property type="entry name" value="Cupin_2"/>
</dbReference>
<sequence length="119" mass="13147">MKILCKDQLEEVRPKMAGGEGECTVHHILPADCAYGSGRLFAVNTLQPGNSIGYHKHQGEYEVYYVLEGVGHVVEDGVEYDLAAGDMMQCRDGSSHSIENRTDKPLRFLALIINVRDPA</sequence>
<dbReference type="EMBL" id="DXFW01000020">
    <property type="protein sequence ID" value="HIX05864.1"/>
    <property type="molecule type" value="Genomic_DNA"/>
</dbReference>
<feature type="domain" description="Cupin type-2" evidence="2">
    <location>
        <begin position="45"/>
        <end position="111"/>
    </location>
</feature>
<keyword evidence="1" id="KW-0479">Metal-binding</keyword>
<evidence type="ECO:0000313" key="4">
    <source>
        <dbReference type="Proteomes" id="UP000824193"/>
    </source>
</evidence>
<dbReference type="InterPro" id="IPR051610">
    <property type="entry name" value="GPI/OXD"/>
</dbReference>
<evidence type="ECO:0000313" key="3">
    <source>
        <dbReference type="EMBL" id="HIX05864.1"/>
    </source>
</evidence>
<dbReference type="InterPro" id="IPR014710">
    <property type="entry name" value="RmlC-like_jellyroll"/>
</dbReference>